<organism evidence="1 2">
    <name type="scientific">Hibiscus sabdariffa</name>
    <name type="common">roselle</name>
    <dbReference type="NCBI Taxonomy" id="183260"/>
    <lineage>
        <taxon>Eukaryota</taxon>
        <taxon>Viridiplantae</taxon>
        <taxon>Streptophyta</taxon>
        <taxon>Embryophyta</taxon>
        <taxon>Tracheophyta</taxon>
        <taxon>Spermatophyta</taxon>
        <taxon>Magnoliopsida</taxon>
        <taxon>eudicotyledons</taxon>
        <taxon>Gunneridae</taxon>
        <taxon>Pentapetalae</taxon>
        <taxon>rosids</taxon>
        <taxon>malvids</taxon>
        <taxon>Malvales</taxon>
        <taxon>Malvaceae</taxon>
        <taxon>Malvoideae</taxon>
        <taxon>Hibiscus</taxon>
    </lineage>
</organism>
<sequence>MPIHVGQHHQPPELVEHVDLIDKREENISRVVGDQQQIYSSDYVDFSDTSGDQEIIKLCGVMFWNKFYDVSDGYSAAVAASV</sequence>
<dbReference type="Proteomes" id="UP001396334">
    <property type="component" value="Unassembled WGS sequence"/>
</dbReference>
<evidence type="ECO:0000313" key="1">
    <source>
        <dbReference type="EMBL" id="KAK9028779.1"/>
    </source>
</evidence>
<comment type="caution">
    <text evidence="1">The sequence shown here is derived from an EMBL/GenBank/DDBJ whole genome shotgun (WGS) entry which is preliminary data.</text>
</comment>
<accession>A0ABR2SUX2</accession>
<protein>
    <submittedName>
        <fullName evidence="1">Uncharacterized protein</fullName>
    </submittedName>
</protein>
<keyword evidence="2" id="KW-1185">Reference proteome</keyword>
<evidence type="ECO:0000313" key="2">
    <source>
        <dbReference type="Proteomes" id="UP001396334"/>
    </source>
</evidence>
<name>A0ABR2SUX2_9ROSI</name>
<reference evidence="1 2" key="1">
    <citation type="journal article" date="2024" name="G3 (Bethesda)">
        <title>Genome assembly of Hibiscus sabdariffa L. provides insights into metabolisms of medicinal natural products.</title>
        <authorList>
            <person name="Kim T."/>
        </authorList>
    </citation>
    <scope>NUCLEOTIDE SEQUENCE [LARGE SCALE GENOMIC DNA]</scope>
    <source>
        <strain evidence="1">TK-2024</strain>
        <tissue evidence="1">Old leaves</tissue>
    </source>
</reference>
<proteinExistence type="predicted"/>
<gene>
    <name evidence="1" type="ORF">V6N11_025926</name>
</gene>
<dbReference type="EMBL" id="JBBPBN010000011">
    <property type="protein sequence ID" value="KAK9028779.1"/>
    <property type="molecule type" value="Genomic_DNA"/>
</dbReference>